<comment type="caution">
    <text evidence="1">The sequence shown here is derived from an EMBL/GenBank/DDBJ whole genome shotgun (WGS) entry which is preliminary data.</text>
</comment>
<gene>
    <name evidence="1" type="ORF">CIL03_04740</name>
</gene>
<reference evidence="1 2" key="1">
    <citation type="submission" date="2017-08" db="EMBL/GenBank/DDBJ databases">
        <title>Virgibacillus indicus sp. nov. and Virgibacillus profoundi sp. nov, two moderately halophilic bacteria isolated from marine sediment by using the Microfluidic Streak Plate.</title>
        <authorList>
            <person name="Xu B."/>
            <person name="Hu B."/>
            <person name="Wang J."/>
            <person name="Zhu Y."/>
            <person name="Huang L."/>
            <person name="Du W."/>
            <person name="Huang Y."/>
        </authorList>
    </citation>
    <scope>NUCLEOTIDE SEQUENCE [LARGE SCALE GENOMIC DNA]</scope>
    <source>
        <strain evidence="1 2">IO3-P2-C2</strain>
    </source>
</reference>
<evidence type="ECO:0000313" key="2">
    <source>
        <dbReference type="Proteomes" id="UP000216498"/>
    </source>
</evidence>
<keyword evidence="2" id="KW-1185">Reference proteome</keyword>
<name>A0A265NEK2_9BACI</name>
<sequence>MDVISFNPSDYHVLFFPNEENNKKAAYMDAILDLKAKYPEEFSGVKATEKEIDESAYPLNKNKPVLLIKKNGQTIAYLSGEKSKGKIMEYLEMTMKKNEETVMD</sequence>
<accession>A0A265NEK2</accession>
<dbReference type="AlphaFoldDB" id="A0A265NEK2"/>
<proteinExistence type="predicted"/>
<dbReference type="EMBL" id="NPMS01000001">
    <property type="protein sequence ID" value="OZU90458.1"/>
    <property type="molecule type" value="Genomic_DNA"/>
</dbReference>
<dbReference type="Proteomes" id="UP000216498">
    <property type="component" value="Unassembled WGS sequence"/>
</dbReference>
<evidence type="ECO:0008006" key="3">
    <source>
        <dbReference type="Google" id="ProtNLM"/>
    </source>
</evidence>
<organism evidence="1 2">
    <name type="scientific">Virgibacillus indicus</name>
    <dbReference type="NCBI Taxonomy" id="2024554"/>
    <lineage>
        <taxon>Bacteria</taxon>
        <taxon>Bacillati</taxon>
        <taxon>Bacillota</taxon>
        <taxon>Bacilli</taxon>
        <taxon>Bacillales</taxon>
        <taxon>Bacillaceae</taxon>
        <taxon>Virgibacillus</taxon>
    </lineage>
</organism>
<evidence type="ECO:0000313" key="1">
    <source>
        <dbReference type="EMBL" id="OZU90458.1"/>
    </source>
</evidence>
<protein>
    <recommendedName>
        <fullName evidence="3">Small peptidoglycan-associated lipoprotein</fullName>
    </recommendedName>
</protein>